<evidence type="ECO:0000256" key="2">
    <source>
        <dbReference type="ARBA" id="ARBA00010792"/>
    </source>
</evidence>
<dbReference type="EMBL" id="JAKRRY010000044">
    <property type="protein sequence ID" value="MCW8348678.1"/>
    <property type="molecule type" value="Genomic_DNA"/>
</dbReference>
<evidence type="ECO:0000313" key="10">
    <source>
        <dbReference type="Proteomes" id="UP001155587"/>
    </source>
</evidence>
<evidence type="ECO:0000256" key="4">
    <source>
        <dbReference type="ARBA" id="ARBA00022692"/>
    </source>
</evidence>
<dbReference type="GO" id="GO:0005886">
    <property type="term" value="C:plasma membrane"/>
    <property type="evidence" value="ECO:0007669"/>
    <property type="project" value="UniProtKB-SubCell"/>
</dbReference>
<feature type="transmembrane region" description="Helical" evidence="7">
    <location>
        <begin position="25"/>
        <end position="44"/>
    </location>
</feature>
<proteinExistence type="inferred from homology"/>
<comment type="similarity">
    <text evidence="2 7">Belongs to the DedA family.</text>
</comment>
<evidence type="ECO:0000313" key="9">
    <source>
        <dbReference type="EMBL" id="MCW8348678.1"/>
    </source>
</evidence>
<evidence type="ECO:0000256" key="5">
    <source>
        <dbReference type="ARBA" id="ARBA00022989"/>
    </source>
</evidence>
<dbReference type="Proteomes" id="UP001155587">
    <property type="component" value="Unassembled WGS sequence"/>
</dbReference>
<feature type="domain" description="VTT" evidence="8">
    <location>
        <begin position="44"/>
        <end position="168"/>
    </location>
</feature>
<accession>A0A9X3CSK9</accession>
<comment type="subcellular location">
    <subcellularLocation>
        <location evidence="1 7">Cell membrane</location>
        <topology evidence="1 7">Multi-pass membrane protein</topology>
    </subcellularLocation>
</comment>
<dbReference type="Pfam" id="PF09335">
    <property type="entry name" value="VTT_dom"/>
    <property type="match status" value="1"/>
</dbReference>
<reference evidence="9" key="1">
    <citation type="submission" date="2022-02" db="EMBL/GenBank/DDBJ databases">
        <title>Vibrio sp. nov, a new bacterium isolated from seawater.</title>
        <authorList>
            <person name="Yuan Y."/>
        </authorList>
    </citation>
    <scope>NUCLEOTIDE SEQUENCE</scope>
    <source>
        <strain evidence="9">ZSDZ65</strain>
    </source>
</reference>
<keyword evidence="10" id="KW-1185">Reference proteome</keyword>
<dbReference type="PANTHER" id="PTHR30353">
    <property type="entry name" value="INNER MEMBRANE PROTEIN DEDA-RELATED"/>
    <property type="match status" value="1"/>
</dbReference>
<keyword evidence="5 7" id="KW-1133">Transmembrane helix</keyword>
<comment type="caution">
    <text evidence="9">The sequence shown here is derived from an EMBL/GenBank/DDBJ whole genome shotgun (WGS) entry which is preliminary data.</text>
</comment>
<dbReference type="AlphaFoldDB" id="A0A9X3CSK9"/>
<organism evidence="9 10">
    <name type="scientific">Vibrio qingdaonensis</name>
    <dbReference type="NCBI Taxonomy" id="2829491"/>
    <lineage>
        <taxon>Bacteria</taxon>
        <taxon>Pseudomonadati</taxon>
        <taxon>Pseudomonadota</taxon>
        <taxon>Gammaproteobacteria</taxon>
        <taxon>Vibrionales</taxon>
        <taxon>Vibrionaceae</taxon>
        <taxon>Vibrio</taxon>
    </lineage>
</organism>
<dbReference type="InterPro" id="IPR032818">
    <property type="entry name" value="DedA-like"/>
</dbReference>
<evidence type="ECO:0000256" key="3">
    <source>
        <dbReference type="ARBA" id="ARBA00022475"/>
    </source>
</evidence>
<keyword evidence="3 7" id="KW-1003">Cell membrane</keyword>
<dbReference type="InterPro" id="IPR032816">
    <property type="entry name" value="VTT_dom"/>
</dbReference>
<evidence type="ECO:0000259" key="8">
    <source>
        <dbReference type="Pfam" id="PF09335"/>
    </source>
</evidence>
<keyword evidence="4 7" id="KW-0812">Transmembrane</keyword>
<dbReference type="PANTHER" id="PTHR30353:SF11">
    <property type="entry name" value="INNER MEMBRANE PROTEIN YQJA"/>
    <property type="match status" value="1"/>
</dbReference>
<feature type="transmembrane region" description="Helical" evidence="7">
    <location>
        <begin position="146"/>
        <end position="166"/>
    </location>
</feature>
<evidence type="ECO:0000256" key="1">
    <source>
        <dbReference type="ARBA" id="ARBA00004651"/>
    </source>
</evidence>
<protein>
    <submittedName>
        <fullName evidence="9">DedA family protein</fullName>
    </submittedName>
</protein>
<evidence type="ECO:0000256" key="6">
    <source>
        <dbReference type="ARBA" id="ARBA00023136"/>
    </source>
</evidence>
<feature type="transmembrane region" description="Helical" evidence="7">
    <location>
        <begin position="117"/>
        <end position="134"/>
    </location>
</feature>
<keyword evidence="6 7" id="KW-0472">Membrane</keyword>
<feature type="transmembrane region" description="Helical" evidence="7">
    <location>
        <begin position="187"/>
        <end position="208"/>
    </location>
</feature>
<dbReference type="RefSeq" id="WP_265677252.1">
    <property type="nucleotide sequence ID" value="NZ_JAKRRY010000044.1"/>
</dbReference>
<sequence>MLDIFVAIWHHDFETLQQVSSLNGFLLLLALILLLESSFVFLPLPGDSLVLFVGGLVGLGIVDFYPAASALCLAASIGSVNAYLQGRVLHKTRLVPFLDRVLPHDALPRARELLHHYGFLSLFISRFIPFVRVLTPMLMGLSKLSIFRTVIISITSSVIWCLVLMLSGKWLMIHPKLSNYQEFISKGLLVMSFMLVLAAIFGLLYRYITSKSERVNL</sequence>
<name>A0A9X3CSK9_9VIBR</name>
<gene>
    <name evidence="9" type="ORF">MD535_22065</name>
</gene>
<feature type="transmembrane region" description="Helical" evidence="7">
    <location>
        <begin position="64"/>
        <end position="84"/>
    </location>
</feature>
<evidence type="ECO:0000256" key="7">
    <source>
        <dbReference type="RuleBase" id="RU367016"/>
    </source>
</evidence>